<feature type="compositionally biased region" description="Polar residues" evidence="1">
    <location>
        <begin position="83"/>
        <end position="92"/>
    </location>
</feature>
<feature type="compositionally biased region" description="Polar residues" evidence="1">
    <location>
        <begin position="45"/>
        <end position="70"/>
    </location>
</feature>
<name>A0A9J7L3Y0_BRAFL</name>
<dbReference type="KEGG" id="bfo:118414823"/>
<organism evidence="2 3">
    <name type="scientific">Branchiostoma floridae</name>
    <name type="common">Florida lancelet</name>
    <name type="synonym">Amphioxus</name>
    <dbReference type="NCBI Taxonomy" id="7739"/>
    <lineage>
        <taxon>Eukaryota</taxon>
        <taxon>Metazoa</taxon>
        <taxon>Chordata</taxon>
        <taxon>Cephalochordata</taxon>
        <taxon>Leptocardii</taxon>
        <taxon>Amphioxiformes</taxon>
        <taxon>Branchiostomatidae</taxon>
        <taxon>Branchiostoma</taxon>
    </lineage>
</organism>
<evidence type="ECO:0000256" key="1">
    <source>
        <dbReference type="SAM" id="MobiDB-lite"/>
    </source>
</evidence>
<evidence type="ECO:0000313" key="2">
    <source>
        <dbReference type="Proteomes" id="UP000001554"/>
    </source>
</evidence>
<keyword evidence="2" id="KW-1185">Reference proteome</keyword>
<dbReference type="Proteomes" id="UP000001554">
    <property type="component" value="Chromosome 4"/>
</dbReference>
<feature type="compositionally biased region" description="Basic and acidic residues" evidence="1">
    <location>
        <begin position="151"/>
        <end position="160"/>
    </location>
</feature>
<gene>
    <name evidence="3" type="primary">LOC118414823</name>
</gene>
<feature type="compositionally biased region" description="Basic and acidic residues" evidence="1">
    <location>
        <begin position="220"/>
        <end position="235"/>
    </location>
</feature>
<feature type="compositionally biased region" description="Low complexity" evidence="1">
    <location>
        <begin position="192"/>
        <end position="201"/>
    </location>
</feature>
<dbReference type="RefSeq" id="XP_035674978.1">
    <property type="nucleotide sequence ID" value="XM_035819085.1"/>
</dbReference>
<feature type="compositionally biased region" description="Basic and acidic residues" evidence="1">
    <location>
        <begin position="124"/>
        <end position="133"/>
    </location>
</feature>
<sequence length="270" mass="30000">MEVTQLLDDIFTTRRRKFTMEVPKPSKTRNGKPRSRGQDNEIETESQGSISCSTLTGIQDVTDQEASLRTSADFLGGGAKNGDPQNSPVTSSDRTKVKKTAMDTDFSFLDSIIGEKRVIKKKGFVNERQRYGAEDVSDSEEPFLDSIIYSKRREWEKDSSVVDTEQDTSSTYGGNSRVCSDSTRSPWKKNPKTQPQNKNNQSIDRLSFLDNIVSGKKKGEKSERELDGSKNDESHSVASDGSLSFLDDIIGGAGRRKTCGKCKLQFQKVA</sequence>
<proteinExistence type="predicted"/>
<reference evidence="2" key="1">
    <citation type="journal article" date="2020" name="Nat. Ecol. Evol.">
        <title>Deeply conserved synteny resolves early events in vertebrate evolution.</title>
        <authorList>
            <person name="Simakov O."/>
            <person name="Marletaz F."/>
            <person name="Yue J.X."/>
            <person name="O'Connell B."/>
            <person name="Jenkins J."/>
            <person name="Brandt A."/>
            <person name="Calef R."/>
            <person name="Tung C.H."/>
            <person name="Huang T.K."/>
            <person name="Schmutz J."/>
            <person name="Satoh N."/>
            <person name="Yu J.K."/>
            <person name="Putnam N.H."/>
            <person name="Green R.E."/>
            <person name="Rokhsar D.S."/>
        </authorList>
    </citation>
    <scope>NUCLEOTIDE SEQUENCE [LARGE SCALE GENOMIC DNA]</scope>
    <source>
        <strain evidence="2">S238N-H82</strain>
    </source>
</reference>
<feature type="region of interest" description="Disordered" evidence="1">
    <location>
        <begin position="14"/>
        <end position="100"/>
    </location>
</feature>
<evidence type="ECO:0000313" key="3">
    <source>
        <dbReference type="RefSeq" id="XP_035674978.1"/>
    </source>
</evidence>
<dbReference type="GeneID" id="118414823"/>
<dbReference type="AlphaFoldDB" id="A0A9J7L3Y0"/>
<reference evidence="3" key="2">
    <citation type="submission" date="2025-08" db="UniProtKB">
        <authorList>
            <consortium name="RefSeq"/>
        </authorList>
    </citation>
    <scope>IDENTIFICATION</scope>
    <source>
        <strain evidence="3">S238N-H82</strain>
        <tissue evidence="3">Testes</tissue>
    </source>
</reference>
<accession>A0A9J7L3Y0</accession>
<protein>
    <submittedName>
        <fullName evidence="3">Uncharacterized protein LOC118414823</fullName>
    </submittedName>
</protein>
<feature type="compositionally biased region" description="Polar residues" evidence="1">
    <location>
        <begin position="161"/>
        <end position="185"/>
    </location>
</feature>
<feature type="compositionally biased region" description="Basic residues" evidence="1">
    <location>
        <begin position="26"/>
        <end position="35"/>
    </location>
</feature>
<feature type="region of interest" description="Disordered" evidence="1">
    <location>
        <begin position="123"/>
        <end position="239"/>
    </location>
</feature>